<dbReference type="SMART" id="SM00267">
    <property type="entry name" value="GGDEF"/>
    <property type="match status" value="1"/>
</dbReference>
<dbReference type="RefSeq" id="WP_114645651.1">
    <property type="nucleotide sequence ID" value="NZ_QQNH01000008.1"/>
</dbReference>
<dbReference type="InterPro" id="IPR043128">
    <property type="entry name" value="Rev_trsase/Diguanyl_cyclase"/>
</dbReference>
<dbReference type="InterPro" id="IPR050469">
    <property type="entry name" value="Diguanylate_Cyclase"/>
</dbReference>
<evidence type="ECO:0000256" key="1">
    <source>
        <dbReference type="ARBA" id="ARBA00012528"/>
    </source>
</evidence>
<dbReference type="Pfam" id="PF00990">
    <property type="entry name" value="GGDEF"/>
    <property type="match status" value="1"/>
</dbReference>
<keyword evidence="2" id="KW-0812">Transmembrane</keyword>
<dbReference type="OrthoDB" id="9812260at2"/>
<dbReference type="InterPro" id="IPR029787">
    <property type="entry name" value="Nucleotide_cyclase"/>
</dbReference>
<dbReference type="PANTHER" id="PTHR45138:SF24">
    <property type="entry name" value="DIGUANYLATE CYCLASE DGCC-RELATED"/>
    <property type="match status" value="1"/>
</dbReference>
<dbReference type="PANTHER" id="PTHR45138">
    <property type="entry name" value="REGULATORY COMPONENTS OF SENSORY TRANSDUCTION SYSTEM"/>
    <property type="match status" value="1"/>
</dbReference>
<dbReference type="GO" id="GO:1902201">
    <property type="term" value="P:negative regulation of bacterial-type flagellum-dependent cell motility"/>
    <property type="evidence" value="ECO:0007669"/>
    <property type="project" value="TreeGrafter"/>
</dbReference>
<dbReference type="SUPFAM" id="SSF55073">
    <property type="entry name" value="Nucleotide cyclase"/>
    <property type="match status" value="1"/>
</dbReference>
<gene>
    <name evidence="4" type="ORF">DVH29_07990</name>
</gene>
<feature type="transmembrane region" description="Helical" evidence="2">
    <location>
        <begin position="35"/>
        <end position="56"/>
    </location>
</feature>
<sequence length="382" mass="41454">MNFDYNSILLASGASGIALCFTLAMSWLRQKQSPFLLTWSICIAIIIFAIMMFTLFQHSGQSWHAIAGGLSLTIAYALNYGGLTQFRDGRIDSETVRSLVALGAVPIVVPALFGFDGLSYIATNAAGAFLLALCGYHYWNMRSESPAPIGAISLLHCCLAFTYVLCALTKTIDDPLYLNGSMPNNWAEQLNLVVSVLGLACIGGLFITVHQERISRRLRTDSLIDPLTGLHNRRALFEHFAAEKLEAGVGLVVFDLDDFKGHNDKNGHAFGDMVLCAFSRLLLDTVQEKEMAVRLGGEEFVLVLPKSSPTHALAIAEHIRSSMGRRVFRNGDALVTCTVSAGVALAEDGMSLDRLIGIADSALYLSKRQGRNRVSQTTSTAA</sequence>
<accession>A0A369W474</accession>
<keyword evidence="2" id="KW-1133">Transmembrane helix</keyword>
<dbReference type="GO" id="GO:0005886">
    <property type="term" value="C:plasma membrane"/>
    <property type="evidence" value="ECO:0007669"/>
    <property type="project" value="TreeGrafter"/>
</dbReference>
<dbReference type="GO" id="GO:0052621">
    <property type="term" value="F:diguanylate cyclase activity"/>
    <property type="evidence" value="ECO:0007669"/>
    <property type="project" value="UniProtKB-EC"/>
</dbReference>
<evidence type="ECO:0000313" key="4">
    <source>
        <dbReference type="EMBL" id="RDE09123.1"/>
    </source>
</evidence>
<dbReference type="AlphaFoldDB" id="A0A369W474"/>
<feature type="transmembrane region" description="Helical" evidence="2">
    <location>
        <begin position="121"/>
        <end position="139"/>
    </location>
</feature>
<organism evidence="4 5">
    <name type="scientific">Pelagibacterium lacus</name>
    <dbReference type="NCBI Taxonomy" id="2282655"/>
    <lineage>
        <taxon>Bacteria</taxon>
        <taxon>Pseudomonadati</taxon>
        <taxon>Pseudomonadota</taxon>
        <taxon>Alphaproteobacteria</taxon>
        <taxon>Hyphomicrobiales</taxon>
        <taxon>Devosiaceae</taxon>
        <taxon>Pelagibacterium</taxon>
    </lineage>
</organism>
<keyword evidence="2" id="KW-0472">Membrane</keyword>
<feature type="transmembrane region" description="Helical" evidence="2">
    <location>
        <begin position="192"/>
        <end position="209"/>
    </location>
</feature>
<name>A0A369W474_9HYPH</name>
<dbReference type="GO" id="GO:0043709">
    <property type="term" value="P:cell adhesion involved in single-species biofilm formation"/>
    <property type="evidence" value="ECO:0007669"/>
    <property type="project" value="TreeGrafter"/>
</dbReference>
<dbReference type="Proteomes" id="UP000253759">
    <property type="component" value="Unassembled WGS sequence"/>
</dbReference>
<feature type="transmembrane region" description="Helical" evidence="2">
    <location>
        <begin position="6"/>
        <end position="28"/>
    </location>
</feature>
<keyword evidence="5" id="KW-1185">Reference proteome</keyword>
<dbReference type="InterPro" id="IPR000160">
    <property type="entry name" value="GGDEF_dom"/>
</dbReference>
<dbReference type="EMBL" id="QQNH01000008">
    <property type="protein sequence ID" value="RDE09123.1"/>
    <property type="molecule type" value="Genomic_DNA"/>
</dbReference>
<dbReference type="Gene3D" id="3.30.70.270">
    <property type="match status" value="1"/>
</dbReference>
<comment type="caution">
    <text evidence="4">The sequence shown here is derived from an EMBL/GenBank/DDBJ whole genome shotgun (WGS) entry which is preliminary data.</text>
</comment>
<evidence type="ECO:0000313" key="5">
    <source>
        <dbReference type="Proteomes" id="UP000253759"/>
    </source>
</evidence>
<feature type="transmembrane region" description="Helical" evidence="2">
    <location>
        <begin position="95"/>
        <end position="115"/>
    </location>
</feature>
<dbReference type="PROSITE" id="PS50887">
    <property type="entry name" value="GGDEF"/>
    <property type="match status" value="1"/>
</dbReference>
<proteinExistence type="predicted"/>
<dbReference type="EC" id="2.7.7.65" evidence="1"/>
<feature type="transmembrane region" description="Helical" evidence="2">
    <location>
        <begin position="151"/>
        <end position="172"/>
    </location>
</feature>
<feature type="transmembrane region" description="Helical" evidence="2">
    <location>
        <begin position="62"/>
        <end position="83"/>
    </location>
</feature>
<feature type="domain" description="GGDEF" evidence="3">
    <location>
        <begin position="247"/>
        <end position="379"/>
    </location>
</feature>
<reference evidence="5" key="1">
    <citation type="submission" date="2018-07" db="EMBL/GenBank/DDBJ databases">
        <authorList>
            <person name="Liu B.-T."/>
            <person name="Du Z."/>
        </authorList>
    </citation>
    <scope>NUCLEOTIDE SEQUENCE [LARGE SCALE GENOMIC DNA]</scope>
    <source>
        <strain evidence="5">XYN52</strain>
    </source>
</reference>
<dbReference type="NCBIfam" id="TIGR00254">
    <property type="entry name" value="GGDEF"/>
    <property type="match status" value="1"/>
</dbReference>
<dbReference type="CDD" id="cd01949">
    <property type="entry name" value="GGDEF"/>
    <property type="match status" value="1"/>
</dbReference>
<protein>
    <recommendedName>
        <fullName evidence="1">diguanylate cyclase</fullName>
        <ecNumber evidence="1">2.7.7.65</ecNumber>
    </recommendedName>
</protein>
<evidence type="ECO:0000259" key="3">
    <source>
        <dbReference type="PROSITE" id="PS50887"/>
    </source>
</evidence>
<evidence type="ECO:0000256" key="2">
    <source>
        <dbReference type="SAM" id="Phobius"/>
    </source>
</evidence>